<dbReference type="InterPro" id="IPR003594">
    <property type="entry name" value="HATPase_dom"/>
</dbReference>
<keyword evidence="10" id="KW-1133">Transmembrane helix</keyword>
<feature type="domain" description="Histidine kinase/HSP90-like ATPase" evidence="11">
    <location>
        <begin position="385"/>
        <end position="469"/>
    </location>
</feature>
<dbReference type="CDD" id="cd16917">
    <property type="entry name" value="HATPase_UhpB-NarQ-NarX-like"/>
    <property type="match status" value="1"/>
</dbReference>
<dbReference type="Pfam" id="PF13796">
    <property type="entry name" value="Sensor"/>
    <property type="match status" value="1"/>
</dbReference>
<dbReference type="Pfam" id="PF07730">
    <property type="entry name" value="HisKA_3"/>
    <property type="match status" value="1"/>
</dbReference>
<protein>
    <recommendedName>
        <fullName evidence="2">histidine kinase</fullName>
        <ecNumber evidence="2">2.7.13.3</ecNumber>
    </recommendedName>
</protein>
<dbReference type="Proteomes" id="UP000319210">
    <property type="component" value="Unassembled WGS sequence"/>
</dbReference>
<evidence type="ECO:0000259" key="13">
    <source>
        <dbReference type="Pfam" id="PF13796"/>
    </source>
</evidence>
<dbReference type="SUPFAM" id="SSF55874">
    <property type="entry name" value="ATPase domain of HSP90 chaperone/DNA topoisomerase II/histidine kinase"/>
    <property type="match status" value="1"/>
</dbReference>
<evidence type="ECO:0000256" key="1">
    <source>
        <dbReference type="ARBA" id="ARBA00000085"/>
    </source>
</evidence>
<keyword evidence="4" id="KW-0808">Transferase</keyword>
<dbReference type="Gene3D" id="3.30.565.10">
    <property type="entry name" value="Histidine kinase-like ATPase, C-terminal domain"/>
    <property type="match status" value="1"/>
</dbReference>
<evidence type="ECO:0000313" key="14">
    <source>
        <dbReference type="EMBL" id="GEB53234.1"/>
    </source>
</evidence>
<dbReference type="Gene3D" id="1.20.5.1930">
    <property type="match status" value="1"/>
</dbReference>
<feature type="transmembrane region" description="Helical" evidence="10">
    <location>
        <begin position="68"/>
        <end position="90"/>
    </location>
</feature>
<evidence type="ECO:0000256" key="4">
    <source>
        <dbReference type="ARBA" id="ARBA00022679"/>
    </source>
</evidence>
<evidence type="ECO:0000256" key="7">
    <source>
        <dbReference type="ARBA" id="ARBA00022840"/>
    </source>
</evidence>
<dbReference type="GO" id="GO:0046983">
    <property type="term" value="F:protein dimerization activity"/>
    <property type="evidence" value="ECO:0007669"/>
    <property type="project" value="InterPro"/>
</dbReference>
<gene>
    <name evidence="14" type="ORF">SCA03_57850</name>
</gene>
<organism evidence="14 15">
    <name type="scientific">Streptomyces cacaoi</name>
    <dbReference type="NCBI Taxonomy" id="1898"/>
    <lineage>
        <taxon>Bacteria</taxon>
        <taxon>Bacillati</taxon>
        <taxon>Actinomycetota</taxon>
        <taxon>Actinomycetes</taxon>
        <taxon>Kitasatosporales</taxon>
        <taxon>Streptomycetaceae</taxon>
        <taxon>Streptomyces</taxon>
    </lineage>
</organism>
<dbReference type="InterPro" id="IPR011712">
    <property type="entry name" value="Sig_transdc_His_kin_sub3_dim/P"/>
</dbReference>
<feature type="domain" description="Signal transduction histidine kinase subgroup 3 dimerisation and phosphoacceptor" evidence="12">
    <location>
        <begin position="287"/>
        <end position="348"/>
    </location>
</feature>
<keyword evidence="10" id="KW-0472">Membrane</keyword>
<feature type="transmembrane region" description="Helical" evidence="10">
    <location>
        <begin position="96"/>
        <end position="120"/>
    </location>
</feature>
<feature type="transmembrane region" description="Helical" evidence="10">
    <location>
        <begin position="165"/>
        <end position="195"/>
    </location>
</feature>
<dbReference type="InterPro" id="IPR025828">
    <property type="entry name" value="Put_sensor_dom"/>
</dbReference>
<evidence type="ECO:0000259" key="11">
    <source>
        <dbReference type="Pfam" id="PF02518"/>
    </source>
</evidence>
<evidence type="ECO:0000256" key="5">
    <source>
        <dbReference type="ARBA" id="ARBA00022741"/>
    </source>
</evidence>
<feature type="transmembrane region" description="Helical" evidence="10">
    <location>
        <begin position="227"/>
        <end position="252"/>
    </location>
</feature>
<dbReference type="EMBL" id="BJMM01000046">
    <property type="protein sequence ID" value="GEB53234.1"/>
    <property type="molecule type" value="Genomic_DNA"/>
</dbReference>
<evidence type="ECO:0000256" key="6">
    <source>
        <dbReference type="ARBA" id="ARBA00022777"/>
    </source>
</evidence>
<evidence type="ECO:0000256" key="8">
    <source>
        <dbReference type="ARBA" id="ARBA00023012"/>
    </source>
</evidence>
<dbReference type="GO" id="GO:0005524">
    <property type="term" value="F:ATP binding"/>
    <property type="evidence" value="ECO:0007669"/>
    <property type="project" value="UniProtKB-KW"/>
</dbReference>
<feature type="domain" description="Putative sensor" evidence="13">
    <location>
        <begin position="71"/>
        <end position="257"/>
    </location>
</feature>
<evidence type="ECO:0000259" key="12">
    <source>
        <dbReference type="Pfam" id="PF07730"/>
    </source>
</evidence>
<evidence type="ECO:0000256" key="10">
    <source>
        <dbReference type="SAM" id="Phobius"/>
    </source>
</evidence>
<sequence length="471" mass="49580">MSARDDGTPAGGPPADGTPAAGGTAAHGTPAGGTTVAGPEASGRPAGVRYVLVHRPGRLLLTVWPWRALGYLLTGGVLGIGWLFLAVALITAGVLLLPAAGIGAVALLCVPVTAVGLAALERRRLRWMDPREAPSPHRAEFAPPVPQGTRWRALRRLWRRATSPATWLEFGFALLNALLALVDLTVAVLGLALVVSQPYALIAVAGGERVTYWEVVVLTEVGQVLPWLLLTPVFAVLAAYVWTAVAGARAALARALLVEPRRERELDARLTEVTASRARLADAFEVERRRIERDLHDGAQQRLTGLIMTLGLARLDADPALVAKAQDEARAVLDELRDLVHGLHPSVLTDRGLGAAVQSLAERSPVPVTADIRLGAARPAEAVEVAAYFAVSEALTNVARHSGASRATVTAGREAGLLWLEVRDDGHGGADPSRGTGLTGLADRLAVHGGRVRLSSPDGGPTVLRMELPWA</sequence>
<dbReference type="AlphaFoldDB" id="A0A4Y3R6Q6"/>
<dbReference type="InterPro" id="IPR050482">
    <property type="entry name" value="Sensor_HK_TwoCompSys"/>
</dbReference>
<dbReference type="PANTHER" id="PTHR24421">
    <property type="entry name" value="NITRATE/NITRITE SENSOR PROTEIN NARX-RELATED"/>
    <property type="match status" value="1"/>
</dbReference>
<dbReference type="PANTHER" id="PTHR24421:SF10">
    <property type="entry name" value="NITRATE_NITRITE SENSOR PROTEIN NARQ"/>
    <property type="match status" value="1"/>
</dbReference>
<evidence type="ECO:0000256" key="9">
    <source>
        <dbReference type="SAM" id="MobiDB-lite"/>
    </source>
</evidence>
<keyword evidence="8" id="KW-0902">Two-component regulatory system</keyword>
<reference evidence="14 15" key="1">
    <citation type="submission" date="2019-06" db="EMBL/GenBank/DDBJ databases">
        <title>Whole genome shotgun sequence of Streptomyces cacaoi subsp. cacaoi NBRC 12748.</title>
        <authorList>
            <person name="Hosoyama A."/>
            <person name="Uohara A."/>
            <person name="Ohji S."/>
            <person name="Ichikawa N."/>
        </authorList>
    </citation>
    <scope>NUCLEOTIDE SEQUENCE [LARGE SCALE GENOMIC DNA]</scope>
    <source>
        <strain evidence="14 15">NBRC 12748</strain>
    </source>
</reference>
<keyword evidence="3" id="KW-0597">Phosphoprotein</keyword>
<proteinExistence type="predicted"/>
<evidence type="ECO:0000256" key="2">
    <source>
        <dbReference type="ARBA" id="ARBA00012438"/>
    </source>
</evidence>
<keyword evidence="6 14" id="KW-0418">Kinase</keyword>
<feature type="region of interest" description="Disordered" evidence="9">
    <location>
        <begin position="1"/>
        <end position="41"/>
    </location>
</feature>
<evidence type="ECO:0000256" key="3">
    <source>
        <dbReference type="ARBA" id="ARBA00022553"/>
    </source>
</evidence>
<comment type="caution">
    <text evidence="14">The sequence shown here is derived from an EMBL/GenBank/DDBJ whole genome shotgun (WGS) entry which is preliminary data.</text>
</comment>
<dbReference type="Pfam" id="PF02518">
    <property type="entry name" value="HATPase_c"/>
    <property type="match status" value="1"/>
</dbReference>
<dbReference type="GO" id="GO:0016020">
    <property type="term" value="C:membrane"/>
    <property type="evidence" value="ECO:0007669"/>
    <property type="project" value="InterPro"/>
</dbReference>
<keyword evidence="7" id="KW-0067">ATP-binding</keyword>
<keyword evidence="5" id="KW-0547">Nucleotide-binding</keyword>
<dbReference type="GO" id="GO:0000155">
    <property type="term" value="F:phosphorelay sensor kinase activity"/>
    <property type="evidence" value="ECO:0007669"/>
    <property type="project" value="InterPro"/>
</dbReference>
<dbReference type="EC" id="2.7.13.3" evidence="2"/>
<dbReference type="InterPro" id="IPR036890">
    <property type="entry name" value="HATPase_C_sf"/>
</dbReference>
<evidence type="ECO:0000313" key="15">
    <source>
        <dbReference type="Proteomes" id="UP000319210"/>
    </source>
</evidence>
<keyword evidence="10" id="KW-0812">Transmembrane</keyword>
<comment type="catalytic activity">
    <reaction evidence="1">
        <text>ATP + protein L-histidine = ADP + protein N-phospho-L-histidine.</text>
        <dbReference type="EC" id="2.7.13.3"/>
    </reaction>
</comment>
<feature type="compositionally biased region" description="Low complexity" evidence="9">
    <location>
        <begin position="13"/>
        <end position="39"/>
    </location>
</feature>
<accession>A0A4Y3R6Q6</accession>
<keyword evidence="15" id="KW-1185">Reference proteome</keyword>
<name>A0A4Y3R6Q6_STRCI</name>